<dbReference type="EMBL" id="CASHSV030000311">
    <property type="protein sequence ID" value="CAJ2659431.1"/>
    <property type="molecule type" value="Genomic_DNA"/>
</dbReference>
<gene>
    <name evidence="1" type="ORF">MILVUS5_LOCUS25611</name>
</gene>
<proteinExistence type="predicted"/>
<organism evidence="1 2">
    <name type="scientific">Trifolium pratense</name>
    <name type="common">Red clover</name>
    <dbReference type="NCBI Taxonomy" id="57577"/>
    <lineage>
        <taxon>Eukaryota</taxon>
        <taxon>Viridiplantae</taxon>
        <taxon>Streptophyta</taxon>
        <taxon>Embryophyta</taxon>
        <taxon>Tracheophyta</taxon>
        <taxon>Spermatophyta</taxon>
        <taxon>Magnoliopsida</taxon>
        <taxon>eudicotyledons</taxon>
        <taxon>Gunneridae</taxon>
        <taxon>Pentapetalae</taxon>
        <taxon>rosids</taxon>
        <taxon>fabids</taxon>
        <taxon>Fabales</taxon>
        <taxon>Fabaceae</taxon>
        <taxon>Papilionoideae</taxon>
        <taxon>50 kb inversion clade</taxon>
        <taxon>NPAAA clade</taxon>
        <taxon>Hologalegina</taxon>
        <taxon>IRL clade</taxon>
        <taxon>Trifolieae</taxon>
        <taxon>Trifolium</taxon>
    </lineage>
</organism>
<evidence type="ECO:0000313" key="2">
    <source>
        <dbReference type="Proteomes" id="UP001177021"/>
    </source>
</evidence>
<name>A0ACB0KSR6_TRIPR</name>
<reference evidence="1" key="1">
    <citation type="submission" date="2023-10" db="EMBL/GenBank/DDBJ databases">
        <authorList>
            <person name="Rodriguez Cubillos JULIANA M."/>
            <person name="De Vega J."/>
        </authorList>
    </citation>
    <scope>NUCLEOTIDE SEQUENCE</scope>
</reference>
<sequence>MITNLCRKKYANKNNEATPSYEDLPQQITIAYPISTIFPDEPTNKRKSSSKKGVTQPCDSVSPPASGKASNRKGIYVRGKCVDFSPAIINQHLGRCDDPAPELEVSMNDVCKTITGDKVKMWPRAAKLSTKYALLNKIVAANWVPTTHSNSVATGLAKLIYAIGTSTVFDYDTYIFNATILHGSSTAIKMPIAFPTLICDIILSQHPGICTESDVPVTRPSAFTMDFRLLEGTHVADIVVASLKKSATVMTKRQMIANLKEVSKMLCEKKELVDGVIQALELEQTQADEVGVGPSHGVPLDDDLAGGETEEEKMASDESPSI</sequence>
<dbReference type="Proteomes" id="UP001177021">
    <property type="component" value="Unassembled WGS sequence"/>
</dbReference>
<protein>
    <submittedName>
        <fullName evidence="1">Uncharacterized protein</fullName>
    </submittedName>
</protein>
<evidence type="ECO:0000313" key="1">
    <source>
        <dbReference type="EMBL" id="CAJ2659431.1"/>
    </source>
</evidence>
<comment type="caution">
    <text evidence="1">The sequence shown here is derived from an EMBL/GenBank/DDBJ whole genome shotgun (WGS) entry which is preliminary data.</text>
</comment>
<keyword evidence="2" id="KW-1185">Reference proteome</keyword>
<accession>A0ACB0KSR6</accession>